<evidence type="ECO:0000313" key="2">
    <source>
        <dbReference type="Proteomes" id="UP001054837"/>
    </source>
</evidence>
<sequence length="242" mass="28002">MPLPALHNVRLSASSPERANSLRLYCNGRKRDMKISGAGESSLFPEVIICKLGSFSYPLTCYPPTPEKRQWYTRSRLNLSEKVQRGNKKEKKRNRDIKWWFKRLLIEDLPIAILTTLNYSMTTSSKEIKIMMRKEPSLKSSFLPLHFNCPTSKFGYVTIYFWYKNPKKKTFSVMIINNMHRKLTSPRYLPPALQNSISITALESGQEKELTVNNDLARSIDDEGHLHLEKEPAVFKQMGTTL</sequence>
<keyword evidence="2" id="KW-1185">Reference proteome</keyword>
<reference evidence="1 2" key="1">
    <citation type="submission" date="2021-06" db="EMBL/GenBank/DDBJ databases">
        <title>Caerostris darwini draft genome.</title>
        <authorList>
            <person name="Kono N."/>
            <person name="Arakawa K."/>
        </authorList>
    </citation>
    <scope>NUCLEOTIDE SEQUENCE [LARGE SCALE GENOMIC DNA]</scope>
</reference>
<comment type="caution">
    <text evidence="1">The sequence shown here is derived from an EMBL/GenBank/DDBJ whole genome shotgun (WGS) entry which is preliminary data.</text>
</comment>
<gene>
    <name evidence="1" type="ORF">CDAR_617661</name>
</gene>
<accession>A0AAV4T564</accession>
<name>A0AAV4T564_9ARAC</name>
<dbReference type="EMBL" id="BPLQ01008920">
    <property type="protein sequence ID" value="GIY40329.1"/>
    <property type="molecule type" value="Genomic_DNA"/>
</dbReference>
<dbReference type="AlphaFoldDB" id="A0AAV4T564"/>
<proteinExistence type="predicted"/>
<dbReference type="Proteomes" id="UP001054837">
    <property type="component" value="Unassembled WGS sequence"/>
</dbReference>
<evidence type="ECO:0000313" key="1">
    <source>
        <dbReference type="EMBL" id="GIY40329.1"/>
    </source>
</evidence>
<organism evidence="1 2">
    <name type="scientific">Caerostris darwini</name>
    <dbReference type="NCBI Taxonomy" id="1538125"/>
    <lineage>
        <taxon>Eukaryota</taxon>
        <taxon>Metazoa</taxon>
        <taxon>Ecdysozoa</taxon>
        <taxon>Arthropoda</taxon>
        <taxon>Chelicerata</taxon>
        <taxon>Arachnida</taxon>
        <taxon>Araneae</taxon>
        <taxon>Araneomorphae</taxon>
        <taxon>Entelegynae</taxon>
        <taxon>Araneoidea</taxon>
        <taxon>Araneidae</taxon>
        <taxon>Caerostris</taxon>
    </lineage>
</organism>
<protein>
    <submittedName>
        <fullName evidence="1">Uncharacterized protein</fullName>
    </submittedName>
</protein>